<dbReference type="HAMAP" id="MF_00720">
    <property type="entry name" value="PriB"/>
    <property type="match status" value="1"/>
</dbReference>
<keyword evidence="2 4" id="KW-0235">DNA replication</keyword>
<dbReference type="InterPro" id="IPR023646">
    <property type="entry name" value="Prisomal_replication_PriB"/>
</dbReference>
<name>A0A2T0XDX5_9BURK</name>
<dbReference type="Pfam" id="PF22657">
    <property type="entry name" value="SSB_1"/>
    <property type="match status" value="1"/>
</dbReference>
<dbReference type="InterPro" id="IPR000424">
    <property type="entry name" value="Primosome_PriB/ssb"/>
</dbReference>
<comment type="subunit">
    <text evidence="4">Homodimer. Interacts with PriA and DnaT. Component of the replication restart primosome. Primosome assembly occurs via a 'hand-off' mechanism. PriA binds to replication forks, subsequently PriB then DnaT bind; DnaT then displaces ssDNA to generate the helicase loading substrate.</text>
</comment>
<evidence type="ECO:0000313" key="6">
    <source>
        <dbReference type="Proteomes" id="UP000238308"/>
    </source>
</evidence>
<comment type="similarity">
    <text evidence="4">Belongs to the PriB family.</text>
</comment>
<accession>A0A2T0XDX5</accession>
<protein>
    <recommendedName>
        <fullName evidence="4">Replication restart protein PriB</fullName>
    </recommendedName>
</protein>
<dbReference type="GO" id="GO:1990077">
    <property type="term" value="C:primosome complex"/>
    <property type="evidence" value="ECO:0007669"/>
    <property type="project" value="UniProtKB-UniRule"/>
</dbReference>
<evidence type="ECO:0000256" key="2">
    <source>
        <dbReference type="ARBA" id="ARBA00022705"/>
    </source>
</evidence>
<dbReference type="SUPFAM" id="SSF50249">
    <property type="entry name" value="Nucleic acid-binding proteins"/>
    <property type="match status" value="1"/>
</dbReference>
<dbReference type="AlphaFoldDB" id="A0A2T0XDX5"/>
<keyword evidence="3 4" id="KW-0238">DNA-binding</keyword>
<keyword evidence="6" id="KW-1185">Reference proteome</keyword>
<comment type="function">
    <text evidence="4">Involved in the restart of stalled replication forks, which reloads the replicative helicase on sites other than the origin of replication; the PriA-PriB pathway is the major replication restart pathway. During primosome assembly it facilitates complex formation between PriA and DnaT on DNA; stabilizes PriA on DNA. Stimulates the DNA unwinding activity of PriA helicase.</text>
</comment>
<dbReference type="RefSeq" id="WP_106228065.1">
    <property type="nucleotide sequence ID" value="NZ_PVTV01000015.1"/>
</dbReference>
<proteinExistence type="inferred from homology"/>
<evidence type="ECO:0000256" key="1">
    <source>
        <dbReference type="ARBA" id="ARBA00022515"/>
    </source>
</evidence>
<dbReference type="PIRSF" id="PIRSF003135">
    <property type="entry name" value="Primosomal_n"/>
    <property type="match status" value="1"/>
</dbReference>
<dbReference type="Gene3D" id="2.40.50.140">
    <property type="entry name" value="Nucleic acid-binding proteins"/>
    <property type="match status" value="1"/>
</dbReference>
<dbReference type="InterPro" id="IPR012340">
    <property type="entry name" value="NA-bd_OB-fold"/>
</dbReference>
<dbReference type="GO" id="GO:0003697">
    <property type="term" value="F:single-stranded DNA binding"/>
    <property type="evidence" value="ECO:0007669"/>
    <property type="project" value="UniProtKB-UniRule"/>
</dbReference>
<keyword evidence="1 4" id="KW-0639">Primosome</keyword>
<dbReference type="OrthoDB" id="5296916at2"/>
<comment type="caution">
    <text evidence="5">The sequence shown here is derived from an EMBL/GenBank/DDBJ whole genome shotgun (WGS) entry which is preliminary data.</text>
</comment>
<evidence type="ECO:0000313" key="5">
    <source>
        <dbReference type="EMBL" id="PRY97080.1"/>
    </source>
</evidence>
<sequence length="96" mass="10414">MNRLDIAGQVLEVSPVRYTPAGVAVSEFLISSESDVIEAGQSRKVIISLPVVAMGDLVQMTGKLQLGSKVQIQGFLAPVRKDSPKFRLHAQLIKQI</sequence>
<organism evidence="5 6">
    <name type="scientific">Jezberella montanilacus</name>
    <dbReference type="NCBI Taxonomy" id="323426"/>
    <lineage>
        <taxon>Bacteria</taxon>
        <taxon>Pseudomonadati</taxon>
        <taxon>Pseudomonadota</taxon>
        <taxon>Betaproteobacteria</taxon>
        <taxon>Burkholderiales</taxon>
        <taxon>Alcaligenaceae</taxon>
        <taxon>Jezberella</taxon>
    </lineage>
</organism>
<dbReference type="GO" id="GO:0006269">
    <property type="term" value="P:DNA replication, synthesis of primer"/>
    <property type="evidence" value="ECO:0007669"/>
    <property type="project" value="UniProtKB-KW"/>
</dbReference>
<gene>
    <name evidence="4" type="primary">priB</name>
    <name evidence="5" type="ORF">BCM14_2219</name>
</gene>
<dbReference type="NCBIfam" id="TIGR04418">
    <property type="entry name" value="PriB_gamma"/>
    <property type="match status" value="1"/>
</dbReference>
<evidence type="ECO:0000256" key="3">
    <source>
        <dbReference type="ARBA" id="ARBA00023125"/>
    </source>
</evidence>
<reference evidence="5 6" key="1">
    <citation type="submission" date="2018-03" db="EMBL/GenBank/DDBJ databases">
        <title>Genomic Encyclopedia of Type Strains, Phase III (KMG-III): the genomes of soil and plant-associated and newly described type strains.</title>
        <authorList>
            <person name="Whitman W."/>
        </authorList>
    </citation>
    <scope>NUCLEOTIDE SEQUENCE [LARGE SCALE GENOMIC DNA]</scope>
    <source>
        <strain evidence="5 6">MWH-P2sevCIIIb</strain>
    </source>
</reference>
<evidence type="ECO:0000256" key="4">
    <source>
        <dbReference type="HAMAP-Rule" id="MF_00720"/>
    </source>
</evidence>
<dbReference type="PROSITE" id="PS50935">
    <property type="entry name" value="SSB"/>
    <property type="match status" value="1"/>
</dbReference>
<dbReference type="Proteomes" id="UP000238308">
    <property type="component" value="Unassembled WGS sequence"/>
</dbReference>
<dbReference type="EMBL" id="PVTV01000015">
    <property type="protein sequence ID" value="PRY97080.1"/>
    <property type="molecule type" value="Genomic_DNA"/>
</dbReference>